<accession>A0A6C0F9Y8</accession>
<evidence type="ECO:0000313" key="2">
    <source>
        <dbReference type="EMBL" id="QHT37884.1"/>
    </source>
</evidence>
<reference evidence="2" key="1">
    <citation type="journal article" date="2020" name="Nature">
        <title>Giant virus diversity and host interactions through global metagenomics.</title>
        <authorList>
            <person name="Schulz F."/>
            <person name="Roux S."/>
            <person name="Paez-Espino D."/>
            <person name="Jungbluth S."/>
            <person name="Walsh D.A."/>
            <person name="Denef V.J."/>
            <person name="McMahon K.D."/>
            <person name="Konstantinidis K.T."/>
            <person name="Eloe-Fadrosh E.A."/>
            <person name="Kyrpides N.C."/>
            <person name="Woyke T."/>
        </authorList>
    </citation>
    <scope>NUCLEOTIDE SEQUENCE</scope>
    <source>
        <strain evidence="2">GVMAG-S-ERX556049-19</strain>
    </source>
</reference>
<name>A0A6C0F9Y8_9ZZZZ</name>
<keyword evidence="1" id="KW-0472">Membrane</keyword>
<feature type="transmembrane region" description="Helical" evidence="1">
    <location>
        <begin position="31"/>
        <end position="63"/>
    </location>
</feature>
<sequence length="214" mass="25098">MNKILSQFIPILILFLLLSYSHDFVTFSYTILGKLLALCIIIYYTILDVKFGVLACALIIYYYQNEVIENMLNMDSIMDNLSFEKKDEEEKKKEECESFKCIEGNCNRKKKEETTIETMSNLNDIYQPNTKYEESLTIKNEMKKKFRDEHCNGKILRFKNMDVKDDMTEHVFPELKFDNEKCNACDDTCSFGIVDAKINTEKGLIPKFSKDELK</sequence>
<keyword evidence="1" id="KW-0812">Transmembrane</keyword>
<dbReference type="EMBL" id="MN738822">
    <property type="protein sequence ID" value="QHT37884.1"/>
    <property type="molecule type" value="Genomic_DNA"/>
</dbReference>
<evidence type="ECO:0000256" key="1">
    <source>
        <dbReference type="SAM" id="Phobius"/>
    </source>
</evidence>
<protein>
    <submittedName>
        <fullName evidence="2">Uncharacterized protein</fullName>
    </submittedName>
</protein>
<dbReference type="AlphaFoldDB" id="A0A6C0F9Y8"/>
<proteinExistence type="predicted"/>
<keyword evidence="1" id="KW-1133">Transmembrane helix</keyword>
<organism evidence="2">
    <name type="scientific">viral metagenome</name>
    <dbReference type="NCBI Taxonomy" id="1070528"/>
    <lineage>
        <taxon>unclassified sequences</taxon>
        <taxon>metagenomes</taxon>
        <taxon>organismal metagenomes</taxon>
    </lineage>
</organism>